<feature type="signal peptide" evidence="1">
    <location>
        <begin position="1"/>
        <end position="26"/>
    </location>
</feature>
<keyword evidence="1" id="KW-0732">Signal</keyword>
<feature type="chain" id="PRO_5045167757" evidence="1">
    <location>
        <begin position="27"/>
        <end position="94"/>
    </location>
</feature>
<gene>
    <name evidence="3" type="ORF">KK137_00760</name>
</gene>
<protein>
    <submittedName>
        <fullName evidence="3">PepSY domain-containing protein</fullName>
    </submittedName>
</protein>
<dbReference type="Pfam" id="PF13670">
    <property type="entry name" value="PepSY_2"/>
    <property type="match status" value="1"/>
</dbReference>
<dbReference type="EMBL" id="JAHFVK010000001">
    <property type="protein sequence ID" value="MBT2132851.1"/>
    <property type="molecule type" value="Genomic_DNA"/>
</dbReference>
<dbReference type="Proteomes" id="UP000811255">
    <property type="component" value="Unassembled WGS sequence"/>
</dbReference>
<name>A0ABS5VZA1_9SPHN</name>
<keyword evidence="4" id="KW-1185">Reference proteome</keyword>
<evidence type="ECO:0000313" key="3">
    <source>
        <dbReference type="EMBL" id="MBT2132851.1"/>
    </source>
</evidence>
<comment type="caution">
    <text evidence="3">The sequence shown here is derived from an EMBL/GenBank/DDBJ whole genome shotgun (WGS) entry which is preliminary data.</text>
</comment>
<evidence type="ECO:0000259" key="2">
    <source>
        <dbReference type="Pfam" id="PF13670"/>
    </source>
</evidence>
<sequence length="94" mass="10415">MKKTITALITAGAVLTAGLTSLPALAHGNVSCTVPRKERQPSVKLQQQLKEAGWKIQKIQVYYGCYEVYGFDENGKKVEAFFDPRTLQRIEADG</sequence>
<organism evidence="3 4">
    <name type="scientific">Croceibacterium selenioxidans</name>
    <dbReference type="NCBI Taxonomy" id="2838833"/>
    <lineage>
        <taxon>Bacteria</taxon>
        <taxon>Pseudomonadati</taxon>
        <taxon>Pseudomonadota</taxon>
        <taxon>Alphaproteobacteria</taxon>
        <taxon>Sphingomonadales</taxon>
        <taxon>Erythrobacteraceae</taxon>
        <taxon>Croceibacterium</taxon>
    </lineage>
</organism>
<proteinExistence type="predicted"/>
<evidence type="ECO:0000313" key="4">
    <source>
        <dbReference type="Proteomes" id="UP000811255"/>
    </source>
</evidence>
<reference evidence="3 4" key="1">
    <citation type="submission" date="2021-05" db="EMBL/GenBank/DDBJ databases">
        <title>Croceibacterium sp. LX-88 genome sequence.</title>
        <authorList>
            <person name="Luo X."/>
        </authorList>
    </citation>
    <scope>NUCLEOTIDE SEQUENCE [LARGE SCALE GENOMIC DNA]</scope>
    <source>
        <strain evidence="3 4">LX-88</strain>
    </source>
</reference>
<dbReference type="RefSeq" id="WP_214534003.1">
    <property type="nucleotide sequence ID" value="NZ_JAHFVK010000001.1"/>
</dbReference>
<feature type="domain" description="PepSY" evidence="2">
    <location>
        <begin position="13"/>
        <end position="91"/>
    </location>
</feature>
<evidence type="ECO:0000256" key="1">
    <source>
        <dbReference type="SAM" id="SignalP"/>
    </source>
</evidence>
<dbReference type="InterPro" id="IPR025711">
    <property type="entry name" value="PepSY"/>
</dbReference>
<accession>A0ABS5VZA1</accession>